<proteinExistence type="predicted"/>
<dbReference type="InterPro" id="IPR000835">
    <property type="entry name" value="HTH_MarR-typ"/>
</dbReference>
<dbReference type="PROSITE" id="PS50995">
    <property type="entry name" value="HTH_MARR_2"/>
    <property type="match status" value="1"/>
</dbReference>
<name>A0ABP6ZTR6_9ACTN</name>
<evidence type="ECO:0000259" key="1">
    <source>
        <dbReference type="PROSITE" id="PS50995"/>
    </source>
</evidence>
<reference evidence="3" key="1">
    <citation type="journal article" date="2019" name="Int. J. Syst. Evol. Microbiol.">
        <title>The Global Catalogue of Microorganisms (GCM) 10K type strain sequencing project: providing services to taxonomists for standard genome sequencing and annotation.</title>
        <authorList>
            <consortium name="The Broad Institute Genomics Platform"/>
            <consortium name="The Broad Institute Genome Sequencing Center for Infectious Disease"/>
            <person name="Wu L."/>
            <person name="Ma J."/>
        </authorList>
    </citation>
    <scope>NUCLEOTIDE SEQUENCE [LARGE SCALE GENOMIC DNA]</scope>
    <source>
        <strain evidence="3">JCM 16902</strain>
    </source>
</reference>
<dbReference type="RefSeq" id="WP_231488969.1">
    <property type="nucleotide sequence ID" value="NZ_BAAAZO010000005.1"/>
</dbReference>
<organism evidence="2 3">
    <name type="scientific">Kineosporia mesophila</name>
    <dbReference type="NCBI Taxonomy" id="566012"/>
    <lineage>
        <taxon>Bacteria</taxon>
        <taxon>Bacillati</taxon>
        <taxon>Actinomycetota</taxon>
        <taxon>Actinomycetes</taxon>
        <taxon>Kineosporiales</taxon>
        <taxon>Kineosporiaceae</taxon>
        <taxon>Kineosporia</taxon>
    </lineage>
</organism>
<dbReference type="InterPro" id="IPR036390">
    <property type="entry name" value="WH_DNA-bd_sf"/>
</dbReference>
<dbReference type="SMART" id="SM00347">
    <property type="entry name" value="HTH_MARR"/>
    <property type="match status" value="1"/>
</dbReference>
<accession>A0ABP6ZTR6</accession>
<protein>
    <recommendedName>
        <fullName evidence="1">HTH marR-type domain-containing protein</fullName>
    </recommendedName>
</protein>
<dbReference type="Pfam" id="PF12802">
    <property type="entry name" value="MarR_2"/>
    <property type="match status" value="1"/>
</dbReference>
<dbReference type="SUPFAM" id="SSF46785">
    <property type="entry name" value="Winged helix' DNA-binding domain"/>
    <property type="match status" value="1"/>
</dbReference>
<keyword evidence="3" id="KW-1185">Reference proteome</keyword>
<dbReference type="EMBL" id="BAAAZO010000005">
    <property type="protein sequence ID" value="GAA3614892.1"/>
    <property type="molecule type" value="Genomic_DNA"/>
</dbReference>
<dbReference type="Gene3D" id="1.10.10.10">
    <property type="entry name" value="Winged helix-like DNA-binding domain superfamily/Winged helix DNA-binding domain"/>
    <property type="match status" value="1"/>
</dbReference>
<dbReference type="InterPro" id="IPR039422">
    <property type="entry name" value="MarR/SlyA-like"/>
</dbReference>
<evidence type="ECO:0000313" key="3">
    <source>
        <dbReference type="Proteomes" id="UP001501074"/>
    </source>
</evidence>
<evidence type="ECO:0000313" key="2">
    <source>
        <dbReference type="EMBL" id="GAA3614892.1"/>
    </source>
</evidence>
<comment type="caution">
    <text evidence="2">The sequence shown here is derived from an EMBL/GenBank/DDBJ whole genome shotgun (WGS) entry which is preliminary data.</text>
</comment>
<dbReference type="InterPro" id="IPR036388">
    <property type="entry name" value="WH-like_DNA-bd_sf"/>
</dbReference>
<dbReference type="Proteomes" id="UP001501074">
    <property type="component" value="Unassembled WGS sequence"/>
</dbReference>
<gene>
    <name evidence="2" type="ORF">GCM10022223_33930</name>
</gene>
<dbReference type="PANTHER" id="PTHR33164">
    <property type="entry name" value="TRANSCRIPTIONAL REGULATOR, MARR FAMILY"/>
    <property type="match status" value="1"/>
</dbReference>
<feature type="domain" description="HTH marR-type" evidence="1">
    <location>
        <begin position="9"/>
        <end position="141"/>
    </location>
</feature>
<sequence length="148" mass="16206">MKLTTHDIDALVTWSLIRAAHRAQRELTQLFAEHGLSPVQFGVLTHLSTGTPMTQAQLAREVLVRPQSISGVLDGLVHRGLISRSEGRSKGRRNPLTLTTAGHDLMSVVWPLVHAANQPDRLGLSATETATLNEILLRLASDQDRPQP</sequence>
<dbReference type="PANTHER" id="PTHR33164:SF43">
    <property type="entry name" value="HTH-TYPE TRANSCRIPTIONAL REPRESSOR YETL"/>
    <property type="match status" value="1"/>
</dbReference>